<dbReference type="OrthoDB" id="9771666at2"/>
<evidence type="ECO:0000313" key="3">
    <source>
        <dbReference type="EMBL" id="ALS34736.1"/>
    </source>
</evidence>
<feature type="domain" description="BD-FAE-like" evidence="2">
    <location>
        <begin position="19"/>
        <end position="217"/>
    </location>
</feature>
<gene>
    <name evidence="3" type="ORF">PTRA_b0218</name>
</gene>
<dbReference type="GO" id="GO:0016787">
    <property type="term" value="F:hydrolase activity"/>
    <property type="evidence" value="ECO:0007669"/>
    <property type="project" value="UniProtKB-KW"/>
</dbReference>
<dbReference type="EMBL" id="CP011035">
    <property type="protein sequence ID" value="ALS34736.1"/>
    <property type="molecule type" value="Genomic_DNA"/>
</dbReference>
<dbReference type="InterPro" id="IPR050300">
    <property type="entry name" value="GDXG_lipolytic_enzyme"/>
</dbReference>
<proteinExistence type="predicted"/>
<dbReference type="RefSeq" id="WP_058374772.1">
    <property type="nucleotide sequence ID" value="NZ_CP011035.1"/>
</dbReference>
<dbReference type="Gene3D" id="3.40.50.1820">
    <property type="entry name" value="alpha/beta hydrolase"/>
    <property type="match status" value="1"/>
</dbReference>
<dbReference type="InterPro" id="IPR049492">
    <property type="entry name" value="BD-FAE-like_dom"/>
</dbReference>
<dbReference type="PANTHER" id="PTHR48081">
    <property type="entry name" value="AB HYDROLASE SUPERFAMILY PROTEIN C4A8.06C"/>
    <property type="match status" value="1"/>
</dbReference>
<evidence type="ECO:0000256" key="1">
    <source>
        <dbReference type="ARBA" id="ARBA00022801"/>
    </source>
</evidence>
<evidence type="ECO:0000313" key="4">
    <source>
        <dbReference type="Proteomes" id="UP000065261"/>
    </source>
</evidence>
<dbReference type="InterPro" id="IPR029058">
    <property type="entry name" value="AB_hydrolase_fold"/>
</dbReference>
<dbReference type="AlphaFoldDB" id="A0A0U2VJY9"/>
<sequence length="263" mass="29406">MKIYKYGSDSQQYGQLFRPNSEASVPVVIVIHGGYWKDNHSLDTYPTKHIVEYLLGLNVAVWNIEYRRMNSMGPNITAPWPTILSDVAQGVDFLTIIAEQEKIDLKQVMIIGHSAGGHLATWAASRAMIDKQSELYNNASLAINTVISISGVLELRTPADLGQPLQIEKLLGGQFTRDHCRVKNANPSQLIDNTVNYIIIHGDSDEEVSINQALSFVENSHSSNVLLHVLKGIGHFQMFPSFNKDLQSWQLVQKIINQNLKTP</sequence>
<dbReference type="Pfam" id="PF20434">
    <property type="entry name" value="BD-FAE"/>
    <property type="match status" value="1"/>
</dbReference>
<protein>
    <recommendedName>
        <fullName evidence="2">BD-FAE-like domain-containing protein</fullName>
    </recommendedName>
</protein>
<keyword evidence="1" id="KW-0378">Hydrolase</keyword>
<dbReference type="Proteomes" id="UP000065261">
    <property type="component" value="Chromosome II"/>
</dbReference>
<name>A0A0U2VJY9_9GAMM</name>
<dbReference type="PATRIC" id="fig|1315283.4.peg.3327"/>
<dbReference type="KEGG" id="ptn:PTRA_b0218"/>
<accession>A0A0U2VJY9</accession>
<dbReference type="SUPFAM" id="SSF53474">
    <property type="entry name" value="alpha/beta-Hydrolases"/>
    <property type="match status" value="1"/>
</dbReference>
<reference evidence="3 4" key="1">
    <citation type="submission" date="2015-03" db="EMBL/GenBank/DDBJ databases">
        <authorList>
            <person name="Murphy D."/>
        </authorList>
    </citation>
    <scope>NUCLEOTIDE SEQUENCE [LARGE SCALE GENOMIC DNA]</scope>
    <source>
        <strain evidence="3 4">KMM 520</strain>
    </source>
</reference>
<evidence type="ECO:0000259" key="2">
    <source>
        <dbReference type="Pfam" id="PF20434"/>
    </source>
</evidence>
<organism evidence="3">
    <name type="scientific">Pseudoalteromonas translucida KMM 520</name>
    <dbReference type="NCBI Taxonomy" id="1315283"/>
    <lineage>
        <taxon>Bacteria</taxon>
        <taxon>Pseudomonadati</taxon>
        <taxon>Pseudomonadota</taxon>
        <taxon>Gammaproteobacteria</taxon>
        <taxon>Alteromonadales</taxon>
        <taxon>Pseudoalteromonadaceae</taxon>
        <taxon>Pseudoalteromonas</taxon>
    </lineage>
</organism>